<proteinExistence type="predicted"/>
<dbReference type="EMBL" id="GBXM01090852">
    <property type="protein sequence ID" value="JAH17725.1"/>
    <property type="molecule type" value="Transcribed_RNA"/>
</dbReference>
<protein>
    <submittedName>
        <fullName evidence="1">Uncharacterized protein</fullName>
    </submittedName>
</protein>
<sequence length="41" mass="4943">MSLIELFRFSASWWPAYWHWNLFGPHVERRQQQAPDANATP</sequence>
<reference evidence="1" key="2">
    <citation type="journal article" date="2015" name="Fish Shellfish Immunol.">
        <title>Early steps in the European eel (Anguilla anguilla)-Vibrio vulnificus interaction in the gills: Role of the RtxA13 toxin.</title>
        <authorList>
            <person name="Callol A."/>
            <person name="Pajuelo D."/>
            <person name="Ebbesson L."/>
            <person name="Teles M."/>
            <person name="MacKenzie S."/>
            <person name="Amaro C."/>
        </authorList>
    </citation>
    <scope>NUCLEOTIDE SEQUENCE</scope>
</reference>
<organism evidence="1">
    <name type="scientific">Anguilla anguilla</name>
    <name type="common">European freshwater eel</name>
    <name type="synonym">Muraena anguilla</name>
    <dbReference type="NCBI Taxonomy" id="7936"/>
    <lineage>
        <taxon>Eukaryota</taxon>
        <taxon>Metazoa</taxon>
        <taxon>Chordata</taxon>
        <taxon>Craniata</taxon>
        <taxon>Vertebrata</taxon>
        <taxon>Euteleostomi</taxon>
        <taxon>Actinopterygii</taxon>
        <taxon>Neopterygii</taxon>
        <taxon>Teleostei</taxon>
        <taxon>Anguilliformes</taxon>
        <taxon>Anguillidae</taxon>
        <taxon>Anguilla</taxon>
    </lineage>
</organism>
<evidence type="ECO:0000313" key="1">
    <source>
        <dbReference type="EMBL" id="JAH17725.1"/>
    </source>
</evidence>
<name>A0A0E9QN49_ANGAN</name>
<accession>A0A0E9QN49</accession>
<reference evidence="1" key="1">
    <citation type="submission" date="2014-11" db="EMBL/GenBank/DDBJ databases">
        <authorList>
            <person name="Amaro Gonzalez C."/>
        </authorList>
    </citation>
    <scope>NUCLEOTIDE SEQUENCE</scope>
</reference>
<dbReference type="AlphaFoldDB" id="A0A0E9QN49"/>